<comment type="caution">
    <text evidence="1">The sequence shown here is derived from an EMBL/GenBank/DDBJ whole genome shotgun (WGS) entry which is preliminary data.</text>
</comment>
<evidence type="ECO:0000313" key="1">
    <source>
        <dbReference type="EMBL" id="CAG8436248.1"/>
    </source>
</evidence>
<dbReference type="Proteomes" id="UP000789860">
    <property type="component" value="Unassembled WGS sequence"/>
</dbReference>
<gene>
    <name evidence="1" type="ORF">SCALOS_LOCUS263</name>
</gene>
<evidence type="ECO:0000313" key="2">
    <source>
        <dbReference type="Proteomes" id="UP000789860"/>
    </source>
</evidence>
<dbReference type="EMBL" id="CAJVPM010000118">
    <property type="protein sequence ID" value="CAG8436248.1"/>
    <property type="molecule type" value="Genomic_DNA"/>
</dbReference>
<accession>A0ACA9JUI8</accession>
<organism evidence="1 2">
    <name type="scientific">Scutellospora calospora</name>
    <dbReference type="NCBI Taxonomy" id="85575"/>
    <lineage>
        <taxon>Eukaryota</taxon>
        <taxon>Fungi</taxon>
        <taxon>Fungi incertae sedis</taxon>
        <taxon>Mucoromycota</taxon>
        <taxon>Glomeromycotina</taxon>
        <taxon>Glomeromycetes</taxon>
        <taxon>Diversisporales</taxon>
        <taxon>Gigasporaceae</taxon>
        <taxon>Scutellospora</taxon>
    </lineage>
</organism>
<protein>
    <submittedName>
        <fullName evidence="1">1795_t:CDS:1</fullName>
    </submittedName>
</protein>
<name>A0ACA9JUI8_9GLOM</name>
<sequence>MDLKPLTKSMPVNQDKLEVSKIMFGTSLFNGIFDNVEKCLPFEAVTRALELVGRYGVNKSDFDYSPKCVRESIEESCRRLKTDYLDAVYAHDVEFVDINEVVEWYPALAKLRLVISKCALYAKENGFNISKRHVEEAVALFNEISDQKKSKKMLIR</sequence>
<reference evidence="1" key="1">
    <citation type="submission" date="2021-06" db="EMBL/GenBank/DDBJ databases">
        <authorList>
            <person name="Kallberg Y."/>
            <person name="Tangrot J."/>
            <person name="Rosling A."/>
        </authorList>
    </citation>
    <scope>NUCLEOTIDE SEQUENCE</scope>
    <source>
        <strain evidence="1">AU212A</strain>
    </source>
</reference>
<proteinExistence type="predicted"/>
<keyword evidence="2" id="KW-1185">Reference proteome</keyword>